<dbReference type="AlphaFoldDB" id="A0A8I5UCZ6"/>
<keyword evidence="1" id="KW-1133">Transmembrane helix</keyword>
<evidence type="ECO:0000313" key="3">
    <source>
        <dbReference type="Proteomes" id="UP000001595"/>
    </source>
</evidence>
<feature type="transmembrane region" description="Helical" evidence="1">
    <location>
        <begin position="64"/>
        <end position="88"/>
    </location>
</feature>
<name>A0A8I5UCZ6_PONAB</name>
<reference evidence="2 3" key="1">
    <citation type="submission" date="2008-02" db="EMBL/GenBank/DDBJ databases">
        <title>A 6x draft sequence assembly of the Pongo pygmaeus abelii genome.</title>
        <authorList>
            <person name="Wilson R.K."/>
            <person name="Mardis E."/>
        </authorList>
    </citation>
    <scope>NUCLEOTIDE SEQUENCE [LARGE SCALE GENOMIC DNA]</scope>
</reference>
<dbReference type="PANTHER" id="PTHR12138">
    <property type="entry name" value="PRIMATE-EXPANDED PROTEIN FAMILY"/>
    <property type="match status" value="1"/>
</dbReference>
<reference evidence="2" key="3">
    <citation type="submission" date="2025-09" db="UniProtKB">
        <authorList>
            <consortium name="Ensembl"/>
        </authorList>
    </citation>
    <scope>IDENTIFICATION</scope>
</reference>
<dbReference type="PANTHER" id="PTHR12138:SF162">
    <property type="entry name" value="CHROMOSOME UNDETERMINED SCAFFOLD_275, WHOLE GENOME SHOTGUN SEQUENCE"/>
    <property type="match status" value="1"/>
</dbReference>
<evidence type="ECO:0000313" key="2">
    <source>
        <dbReference type="Ensembl" id="ENSPPYP00000041811.1"/>
    </source>
</evidence>
<protein>
    <submittedName>
        <fullName evidence="2">Uncharacterized protein</fullName>
    </submittedName>
</protein>
<dbReference type="Proteomes" id="UP000001595">
    <property type="component" value="Chromosome 1"/>
</dbReference>
<dbReference type="PRINTS" id="PR02045">
    <property type="entry name" value="F138DOMAIN"/>
</dbReference>
<dbReference type="GeneTree" id="ENSGT01120000271815"/>
<dbReference type="OMA" id="CKHPREN"/>
<accession>A0A8I5UCZ6</accession>
<feature type="transmembrane region" description="Helical" evidence="1">
    <location>
        <begin position="100"/>
        <end position="127"/>
    </location>
</feature>
<feature type="transmembrane region" description="Helical" evidence="1">
    <location>
        <begin position="37"/>
        <end position="58"/>
    </location>
</feature>
<evidence type="ECO:0000256" key="1">
    <source>
        <dbReference type="SAM" id="Phobius"/>
    </source>
</evidence>
<keyword evidence="1" id="KW-0812">Transmembrane</keyword>
<keyword evidence="3" id="KW-1185">Reference proteome</keyword>
<keyword evidence="1" id="KW-0472">Membrane</keyword>
<dbReference type="Ensembl" id="ENSPPYT00000048189.1">
    <property type="protein sequence ID" value="ENSPPYP00000041811.1"/>
    <property type="gene ID" value="ENSPPYG00000036384.1"/>
</dbReference>
<proteinExistence type="predicted"/>
<reference evidence="2" key="2">
    <citation type="submission" date="2025-08" db="UniProtKB">
        <authorList>
            <consortium name="Ensembl"/>
        </authorList>
    </citation>
    <scope>IDENTIFICATION</scope>
</reference>
<feature type="transmembrane region" description="Helical" evidence="1">
    <location>
        <begin position="147"/>
        <end position="173"/>
    </location>
</feature>
<organism evidence="2 3">
    <name type="scientific">Pongo abelii</name>
    <name type="common">Sumatran orangutan</name>
    <name type="synonym">Pongo pygmaeus abelii</name>
    <dbReference type="NCBI Taxonomy" id="9601"/>
    <lineage>
        <taxon>Eukaryota</taxon>
        <taxon>Metazoa</taxon>
        <taxon>Chordata</taxon>
        <taxon>Craniata</taxon>
        <taxon>Vertebrata</taxon>
        <taxon>Euteleostomi</taxon>
        <taxon>Mammalia</taxon>
        <taxon>Eutheria</taxon>
        <taxon>Euarchontoglires</taxon>
        <taxon>Primates</taxon>
        <taxon>Haplorrhini</taxon>
        <taxon>Catarrhini</taxon>
        <taxon>Hominidae</taxon>
        <taxon>Pongo</taxon>
    </lineage>
</organism>
<sequence length="337" mass="37379">CGPNWHDVSKPEHAKDQGHIGCLRLPGSGFFFSSSSFFFLLFFFFFFFLFLLLLLLPLPLPSSFFLLLLLLLLLSSSSSSSSSFFFFFSSLPSSSSFFFLFLLLLLLLLLLLSSFFFLLLLFFFLFLFLLLSSSPSSFLLLLPSSPFFFFLFPSSSFFFSLLLLLLLLLPLFLRWSLALSPRLECSDVISAHCNICLLSSSYSASASRVAGITGVCHHTRLVFVFLVEMGFRYVGQAGLEFLTSSDLPTLASQSAGITGMSHRARPPGCFYESDPMTSGPSPALRLAQLSHGGEEENPLSLPCSWQGSLASSKNRCSRLEGWECKKLRLVCLAGLAI</sequence>